<dbReference type="Gene3D" id="1.10.540.10">
    <property type="entry name" value="Acyl-CoA dehydrogenase/oxidase, N-terminal domain"/>
    <property type="match status" value="1"/>
</dbReference>
<evidence type="ECO:0000256" key="2">
    <source>
        <dbReference type="ARBA" id="ARBA00009347"/>
    </source>
</evidence>
<comment type="caution">
    <text evidence="8">The sequence shown here is derived from an EMBL/GenBank/DDBJ whole genome shotgun (WGS) entry which is preliminary data.</text>
</comment>
<dbReference type="Pfam" id="PF02771">
    <property type="entry name" value="Acyl-CoA_dh_N"/>
    <property type="match status" value="1"/>
</dbReference>
<comment type="cofactor">
    <cofactor evidence="1">
        <name>FAD</name>
        <dbReference type="ChEBI" id="CHEBI:57692"/>
    </cofactor>
</comment>
<evidence type="ECO:0000256" key="5">
    <source>
        <dbReference type="ARBA" id="ARBA00023002"/>
    </source>
</evidence>
<name>A0A917RMN4_9NOCA</name>
<sequence length="350" mass="37399">MAQVIRNNDFSLDDAQEALRDTFASFFTKECPTTRVRAAEPLGFDTQLWRRTVELGATSMGIPEQLGGDGAGLLDLVLVAEGYGSALAPVPFIEAAVAGRLLAAAGDHRSRPWLDELLAGRRILTVALHEMPAGERQLVPAGAVCDAVIALDGAALVLLADPDAPPPVPNQPCAPLAWWTTGGEHATRMVLAEGADARAHFRRAHREWKLLTAAALIGLADEVLGRAVEHAKTRDAFGVPIGSFQAVSHPLVDVLTGVESARRLIRKAAWFADHEPAEAARLVSMAWVYAAEVATEAVTVGLHVHGGIGFTMESDIQLFFRRAKGWATIAGDPRRELQSLAAILIDQGGR</sequence>
<dbReference type="InterPro" id="IPR009075">
    <property type="entry name" value="AcylCo_DH/oxidase_C"/>
</dbReference>
<evidence type="ECO:0000259" key="7">
    <source>
        <dbReference type="Pfam" id="PF02771"/>
    </source>
</evidence>
<dbReference type="SUPFAM" id="SSF47203">
    <property type="entry name" value="Acyl-CoA dehydrogenase C-terminal domain-like"/>
    <property type="match status" value="1"/>
</dbReference>
<keyword evidence="4" id="KW-0274">FAD</keyword>
<dbReference type="InterPro" id="IPR036250">
    <property type="entry name" value="AcylCo_DH-like_C"/>
</dbReference>
<keyword evidence="3" id="KW-0285">Flavoprotein</keyword>
<dbReference type="InterPro" id="IPR013786">
    <property type="entry name" value="AcylCoA_DH/ox_N"/>
</dbReference>
<dbReference type="GO" id="GO:0050660">
    <property type="term" value="F:flavin adenine dinucleotide binding"/>
    <property type="evidence" value="ECO:0007669"/>
    <property type="project" value="InterPro"/>
</dbReference>
<keyword evidence="9" id="KW-1185">Reference proteome</keyword>
<organism evidence="8 9">
    <name type="scientific">Nocardia jinanensis</name>
    <dbReference type="NCBI Taxonomy" id="382504"/>
    <lineage>
        <taxon>Bacteria</taxon>
        <taxon>Bacillati</taxon>
        <taxon>Actinomycetota</taxon>
        <taxon>Actinomycetes</taxon>
        <taxon>Mycobacteriales</taxon>
        <taxon>Nocardiaceae</taxon>
        <taxon>Nocardia</taxon>
    </lineage>
</organism>
<protein>
    <submittedName>
        <fullName evidence="8">Acyl-CoA dehydrogenase</fullName>
    </submittedName>
</protein>
<dbReference type="Proteomes" id="UP000638263">
    <property type="component" value="Unassembled WGS sequence"/>
</dbReference>
<accession>A0A917RMN4</accession>
<dbReference type="GO" id="GO:0003995">
    <property type="term" value="F:acyl-CoA dehydrogenase activity"/>
    <property type="evidence" value="ECO:0007669"/>
    <property type="project" value="TreeGrafter"/>
</dbReference>
<dbReference type="InterPro" id="IPR009100">
    <property type="entry name" value="AcylCoA_DH/oxidase_NM_dom_sf"/>
</dbReference>
<dbReference type="SUPFAM" id="SSF56645">
    <property type="entry name" value="Acyl-CoA dehydrogenase NM domain-like"/>
    <property type="match status" value="1"/>
</dbReference>
<dbReference type="AlphaFoldDB" id="A0A917RMN4"/>
<reference evidence="8" key="1">
    <citation type="journal article" date="2014" name="Int. J. Syst. Evol. Microbiol.">
        <title>Complete genome sequence of Corynebacterium casei LMG S-19264T (=DSM 44701T), isolated from a smear-ripened cheese.</title>
        <authorList>
            <consortium name="US DOE Joint Genome Institute (JGI-PGF)"/>
            <person name="Walter F."/>
            <person name="Albersmeier A."/>
            <person name="Kalinowski J."/>
            <person name="Ruckert C."/>
        </authorList>
    </citation>
    <scope>NUCLEOTIDE SEQUENCE</scope>
    <source>
        <strain evidence="8">CGMCC 4.3508</strain>
    </source>
</reference>
<proteinExistence type="inferred from homology"/>
<dbReference type="PANTHER" id="PTHR43884:SF20">
    <property type="entry name" value="ACYL-COA DEHYDROGENASE FADE28"/>
    <property type="match status" value="1"/>
</dbReference>
<evidence type="ECO:0000313" key="9">
    <source>
        <dbReference type="Proteomes" id="UP000638263"/>
    </source>
</evidence>
<evidence type="ECO:0000313" key="8">
    <source>
        <dbReference type="EMBL" id="GGL14889.1"/>
    </source>
</evidence>
<evidence type="ECO:0000256" key="3">
    <source>
        <dbReference type="ARBA" id="ARBA00022630"/>
    </source>
</evidence>
<dbReference type="Pfam" id="PF00441">
    <property type="entry name" value="Acyl-CoA_dh_1"/>
    <property type="match status" value="1"/>
</dbReference>
<evidence type="ECO:0000256" key="4">
    <source>
        <dbReference type="ARBA" id="ARBA00022827"/>
    </source>
</evidence>
<gene>
    <name evidence="8" type="ORF">GCM10011588_31790</name>
</gene>
<feature type="domain" description="Acyl-CoA dehydrogenase/oxidase C-terminal" evidence="6">
    <location>
        <begin position="210"/>
        <end position="332"/>
    </location>
</feature>
<dbReference type="PANTHER" id="PTHR43884">
    <property type="entry name" value="ACYL-COA DEHYDROGENASE"/>
    <property type="match status" value="1"/>
</dbReference>
<evidence type="ECO:0000256" key="1">
    <source>
        <dbReference type="ARBA" id="ARBA00001974"/>
    </source>
</evidence>
<dbReference type="Gene3D" id="1.20.140.10">
    <property type="entry name" value="Butyryl-CoA Dehydrogenase, subunit A, domain 3"/>
    <property type="match status" value="1"/>
</dbReference>
<evidence type="ECO:0000259" key="6">
    <source>
        <dbReference type="Pfam" id="PF00441"/>
    </source>
</evidence>
<dbReference type="RefSeq" id="WP_058856779.1">
    <property type="nucleotide sequence ID" value="NZ_BMMH01000006.1"/>
</dbReference>
<comment type="similarity">
    <text evidence="2">Belongs to the acyl-CoA dehydrogenase family.</text>
</comment>
<dbReference type="InterPro" id="IPR037069">
    <property type="entry name" value="AcylCoA_DH/ox_N_sf"/>
</dbReference>
<reference evidence="8" key="2">
    <citation type="submission" date="2020-09" db="EMBL/GenBank/DDBJ databases">
        <authorList>
            <person name="Sun Q."/>
            <person name="Zhou Y."/>
        </authorList>
    </citation>
    <scope>NUCLEOTIDE SEQUENCE</scope>
    <source>
        <strain evidence="8">CGMCC 4.3508</strain>
    </source>
</reference>
<dbReference type="EMBL" id="BMMH01000006">
    <property type="protein sequence ID" value="GGL14889.1"/>
    <property type="molecule type" value="Genomic_DNA"/>
</dbReference>
<keyword evidence="5" id="KW-0560">Oxidoreductase</keyword>
<feature type="domain" description="Acyl-CoA dehydrogenase/oxidase N-terminal" evidence="7">
    <location>
        <begin position="14"/>
        <end position="120"/>
    </location>
</feature>